<evidence type="ECO:0000313" key="1">
    <source>
        <dbReference type="EMBL" id="GMN26093.1"/>
    </source>
</evidence>
<proteinExistence type="predicted"/>
<dbReference type="AlphaFoldDB" id="A0AA88CLK1"/>
<organism evidence="1 2">
    <name type="scientific">Ficus carica</name>
    <name type="common">Common fig</name>
    <dbReference type="NCBI Taxonomy" id="3494"/>
    <lineage>
        <taxon>Eukaryota</taxon>
        <taxon>Viridiplantae</taxon>
        <taxon>Streptophyta</taxon>
        <taxon>Embryophyta</taxon>
        <taxon>Tracheophyta</taxon>
        <taxon>Spermatophyta</taxon>
        <taxon>Magnoliopsida</taxon>
        <taxon>eudicotyledons</taxon>
        <taxon>Gunneridae</taxon>
        <taxon>Pentapetalae</taxon>
        <taxon>rosids</taxon>
        <taxon>fabids</taxon>
        <taxon>Rosales</taxon>
        <taxon>Moraceae</taxon>
        <taxon>Ficeae</taxon>
        <taxon>Ficus</taxon>
    </lineage>
</organism>
<protein>
    <submittedName>
        <fullName evidence="1">Uncharacterized protein</fullName>
    </submittedName>
</protein>
<dbReference type="EMBL" id="BTGU01006970">
    <property type="protein sequence ID" value="GMN26093.1"/>
    <property type="molecule type" value="Genomic_DNA"/>
</dbReference>
<sequence>MAPHGRFFMLGEQGNLLMKACLGKLGYVIKMSHSWLTQWPVVFGVLEPWRTSFYLGELGEVSKLLLVEQALALVSKYLASKASFMADHTNGGEDTSSNHHWILGKEVFPCSPREWLANKATPPHLGGLMKAELQGRRETMCWSVFLEQKAREKLEEKLERKEEKGRCGGRKFGEKFHRGETGFLEQGVRRKSLDPKLDLISRSKGGNLQLYPEEEQHFVGHNERGKYNSAYSIGPLLPDVMC</sequence>
<accession>A0AA88CLK1</accession>
<dbReference type="Proteomes" id="UP001187192">
    <property type="component" value="Unassembled WGS sequence"/>
</dbReference>
<name>A0AA88CLK1_FICCA</name>
<reference evidence="1" key="1">
    <citation type="submission" date="2023-07" db="EMBL/GenBank/DDBJ databases">
        <title>draft genome sequence of fig (Ficus carica).</title>
        <authorList>
            <person name="Takahashi T."/>
            <person name="Nishimura K."/>
        </authorList>
    </citation>
    <scope>NUCLEOTIDE SEQUENCE</scope>
</reference>
<keyword evidence="2" id="KW-1185">Reference proteome</keyword>
<comment type="caution">
    <text evidence="1">The sequence shown here is derived from an EMBL/GenBank/DDBJ whole genome shotgun (WGS) entry which is preliminary data.</text>
</comment>
<gene>
    <name evidence="1" type="ORF">TIFTF001_049264</name>
</gene>
<evidence type="ECO:0000313" key="2">
    <source>
        <dbReference type="Proteomes" id="UP001187192"/>
    </source>
</evidence>